<dbReference type="GO" id="GO:0005524">
    <property type="term" value="F:ATP binding"/>
    <property type="evidence" value="ECO:0007669"/>
    <property type="project" value="UniProtKB-KW"/>
</dbReference>
<keyword evidence="2" id="KW-0067">ATP-binding</keyword>
<dbReference type="Gene3D" id="3.40.50.300">
    <property type="entry name" value="P-loop containing nucleotide triphosphate hydrolases"/>
    <property type="match status" value="1"/>
</dbReference>
<protein>
    <submittedName>
        <fullName evidence="2">ATP-binding protein</fullName>
    </submittedName>
</protein>
<dbReference type="SUPFAM" id="SSF52540">
    <property type="entry name" value="P-loop containing nucleoside triphosphate hydrolases"/>
    <property type="match status" value="1"/>
</dbReference>
<dbReference type="RefSeq" id="WP_344800779.1">
    <property type="nucleotide sequence ID" value="NZ_BAABBN010000017.1"/>
</dbReference>
<gene>
    <name evidence="2" type="ORF">GCM10022277_43540</name>
</gene>
<dbReference type="EMBL" id="BAABBN010000017">
    <property type="protein sequence ID" value="GAA3943008.1"/>
    <property type="molecule type" value="Genomic_DNA"/>
</dbReference>
<dbReference type="InterPro" id="IPR027417">
    <property type="entry name" value="P-loop_NTPase"/>
</dbReference>
<dbReference type="InterPro" id="IPR003959">
    <property type="entry name" value="ATPase_AAA_core"/>
</dbReference>
<dbReference type="Proteomes" id="UP001501565">
    <property type="component" value="Unassembled WGS sequence"/>
</dbReference>
<dbReference type="Pfam" id="PF00004">
    <property type="entry name" value="AAA"/>
    <property type="match status" value="1"/>
</dbReference>
<comment type="caution">
    <text evidence="2">The sequence shown here is derived from an EMBL/GenBank/DDBJ whole genome shotgun (WGS) entry which is preliminary data.</text>
</comment>
<name>A0ABP7NCT7_9GAMM</name>
<proteinExistence type="predicted"/>
<organism evidence="2 3">
    <name type="scientific">Litoribacillus peritrichatus</name>
    <dbReference type="NCBI Taxonomy" id="718191"/>
    <lineage>
        <taxon>Bacteria</taxon>
        <taxon>Pseudomonadati</taxon>
        <taxon>Pseudomonadota</taxon>
        <taxon>Gammaproteobacteria</taxon>
        <taxon>Oceanospirillales</taxon>
        <taxon>Oceanospirillaceae</taxon>
        <taxon>Litoribacillus</taxon>
    </lineage>
</organism>
<evidence type="ECO:0000259" key="1">
    <source>
        <dbReference type="SMART" id="SM00382"/>
    </source>
</evidence>
<dbReference type="SMART" id="SM00382">
    <property type="entry name" value="AAA"/>
    <property type="match status" value="1"/>
</dbReference>
<dbReference type="PANTHER" id="PTHR23077">
    <property type="entry name" value="AAA-FAMILY ATPASE"/>
    <property type="match status" value="1"/>
</dbReference>
<dbReference type="CDD" id="cd19481">
    <property type="entry name" value="RecA-like_protease"/>
    <property type="match status" value="1"/>
</dbReference>
<evidence type="ECO:0000313" key="2">
    <source>
        <dbReference type="EMBL" id="GAA3943008.1"/>
    </source>
</evidence>
<keyword evidence="2" id="KW-0547">Nucleotide-binding</keyword>
<feature type="domain" description="AAA+ ATPase" evidence="1">
    <location>
        <begin position="117"/>
        <end position="249"/>
    </location>
</feature>
<dbReference type="InterPro" id="IPR003593">
    <property type="entry name" value="AAA+_ATPase"/>
</dbReference>
<keyword evidence="3" id="KW-1185">Reference proteome</keyword>
<dbReference type="PANTHER" id="PTHR23077:SF198">
    <property type="entry name" value="ATP-DEPENDENT ZINC METALLOPROTEASE FTSH"/>
    <property type="match status" value="1"/>
</dbReference>
<evidence type="ECO:0000313" key="3">
    <source>
        <dbReference type="Proteomes" id="UP001501565"/>
    </source>
</evidence>
<dbReference type="InterPro" id="IPR050168">
    <property type="entry name" value="AAA_ATPase_domain"/>
</dbReference>
<sequence length="326" mass="36659">MASSTHIKALMQSHIDKDDDRFLSVALQVAAHEARNGHGKLAQELKKLVEKAKKNSTNNLPVSIANSVKDSSGLLSTSHPKLRFTDLIVAPAVIEQLERLVKEQKHLTTLKNHGLSPRRKLLLAGKPGTGKTFTASVLAGELNFPLFEVRLDAVITKYLGESSAKLRQIFDTIREVRGVYFFDEFDALGSHRGSSNDVGEARRILNSFLQMIEQDDSNSVIVCATNHIEALDHALFRRFDDVIRYQLPSEDEIIRLFRTRLHPYVAKNFSWKKLPSIAKGLSNAEITLAANDSIKEMLIHDRRSITIGMLQQAIEERKDISQHFTE</sequence>
<accession>A0ABP7NCT7</accession>
<reference evidence="3" key="1">
    <citation type="journal article" date="2019" name="Int. J. Syst. Evol. Microbiol.">
        <title>The Global Catalogue of Microorganisms (GCM) 10K type strain sequencing project: providing services to taxonomists for standard genome sequencing and annotation.</title>
        <authorList>
            <consortium name="The Broad Institute Genomics Platform"/>
            <consortium name="The Broad Institute Genome Sequencing Center for Infectious Disease"/>
            <person name="Wu L."/>
            <person name="Ma J."/>
        </authorList>
    </citation>
    <scope>NUCLEOTIDE SEQUENCE [LARGE SCALE GENOMIC DNA]</scope>
    <source>
        <strain evidence="3">JCM 17551</strain>
    </source>
</reference>